<protein>
    <submittedName>
        <fullName evidence="2">Uncharacterized protein</fullName>
    </submittedName>
</protein>
<feature type="region of interest" description="Disordered" evidence="1">
    <location>
        <begin position="1"/>
        <end position="44"/>
    </location>
</feature>
<evidence type="ECO:0000256" key="1">
    <source>
        <dbReference type="SAM" id="MobiDB-lite"/>
    </source>
</evidence>
<dbReference type="AlphaFoldDB" id="A0AAN6PYQ8"/>
<name>A0AAN6PYQ8_9PEZI</name>
<gene>
    <name evidence="2" type="ORF">N658DRAFT_258668</name>
</gene>
<comment type="caution">
    <text evidence="2">The sequence shown here is derived from an EMBL/GenBank/DDBJ whole genome shotgun (WGS) entry which is preliminary data.</text>
</comment>
<reference evidence="2" key="2">
    <citation type="submission" date="2023-05" db="EMBL/GenBank/DDBJ databases">
        <authorList>
            <consortium name="Lawrence Berkeley National Laboratory"/>
            <person name="Steindorff A."/>
            <person name="Hensen N."/>
            <person name="Bonometti L."/>
            <person name="Westerberg I."/>
            <person name="Brannstrom I.O."/>
            <person name="Guillou S."/>
            <person name="Cros-Aarteil S."/>
            <person name="Calhoun S."/>
            <person name="Haridas S."/>
            <person name="Kuo A."/>
            <person name="Mondo S."/>
            <person name="Pangilinan J."/>
            <person name="Riley R."/>
            <person name="Labutti K."/>
            <person name="Andreopoulos B."/>
            <person name="Lipzen A."/>
            <person name="Chen C."/>
            <person name="Yanf M."/>
            <person name="Daum C."/>
            <person name="Ng V."/>
            <person name="Clum A."/>
            <person name="Ohm R."/>
            <person name="Martin F."/>
            <person name="Silar P."/>
            <person name="Natvig D."/>
            <person name="Lalanne C."/>
            <person name="Gautier V."/>
            <person name="Ament-Velasquez S.L."/>
            <person name="Kruys A."/>
            <person name="Hutchinson M.I."/>
            <person name="Powell A.J."/>
            <person name="Barry K."/>
            <person name="Miller A.N."/>
            <person name="Grigoriev I.V."/>
            <person name="Debuchy R."/>
            <person name="Gladieux P."/>
            <person name="Thoren M.H."/>
            <person name="Johannesson H."/>
        </authorList>
    </citation>
    <scope>NUCLEOTIDE SEQUENCE</scope>
    <source>
        <strain evidence="2">CBS 757.83</strain>
    </source>
</reference>
<dbReference type="EMBL" id="MU863667">
    <property type="protein sequence ID" value="KAK4097816.1"/>
    <property type="molecule type" value="Genomic_DNA"/>
</dbReference>
<proteinExistence type="predicted"/>
<organism evidence="2 3">
    <name type="scientific">Parathielavia hyrcaniae</name>
    <dbReference type="NCBI Taxonomy" id="113614"/>
    <lineage>
        <taxon>Eukaryota</taxon>
        <taxon>Fungi</taxon>
        <taxon>Dikarya</taxon>
        <taxon>Ascomycota</taxon>
        <taxon>Pezizomycotina</taxon>
        <taxon>Sordariomycetes</taxon>
        <taxon>Sordariomycetidae</taxon>
        <taxon>Sordariales</taxon>
        <taxon>Chaetomiaceae</taxon>
        <taxon>Parathielavia</taxon>
    </lineage>
</organism>
<accession>A0AAN6PYQ8</accession>
<dbReference type="Proteomes" id="UP001305647">
    <property type="component" value="Unassembled WGS sequence"/>
</dbReference>
<reference evidence="2" key="1">
    <citation type="journal article" date="2023" name="Mol. Phylogenet. Evol.">
        <title>Genome-scale phylogeny and comparative genomics of the fungal order Sordariales.</title>
        <authorList>
            <person name="Hensen N."/>
            <person name="Bonometti L."/>
            <person name="Westerberg I."/>
            <person name="Brannstrom I.O."/>
            <person name="Guillou S."/>
            <person name="Cros-Aarteil S."/>
            <person name="Calhoun S."/>
            <person name="Haridas S."/>
            <person name="Kuo A."/>
            <person name="Mondo S."/>
            <person name="Pangilinan J."/>
            <person name="Riley R."/>
            <person name="LaButti K."/>
            <person name="Andreopoulos B."/>
            <person name="Lipzen A."/>
            <person name="Chen C."/>
            <person name="Yan M."/>
            <person name="Daum C."/>
            <person name="Ng V."/>
            <person name="Clum A."/>
            <person name="Steindorff A."/>
            <person name="Ohm R.A."/>
            <person name="Martin F."/>
            <person name="Silar P."/>
            <person name="Natvig D.O."/>
            <person name="Lalanne C."/>
            <person name="Gautier V."/>
            <person name="Ament-Velasquez S.L."/>
            <person name="Kruys A."/>
            <person name="Hutchinson M.I."/>
            <person name="Powell A.J."/>
            <person name="Barry K."/>
            <person name="Miller A.N."/>
            <person name="Grigoriev I.V."/>
            <person name="Debuchy R."/>
            <person name="Gladieux P."/>
            <person name="Hiltunen Thoren M."/>
            <person name="Johannesson H."/>
        </authorList>
    </citation>
    <scope>NUCLEOTIDE SEQUENCE</scope>
    <source>
        <strain evidence="2">CBS 757.83</strain>
    </source>
</reference>
<keyword evidence="3" id="KW-1185">Reference proteome</keyword>
<evidence type="ECO:0000313" key="2">
    <source>
        <dbReference type="EMBL" id="KAK4097816.1"/>
    </source>
</evidence>
<evidence type="ECO:0000313" key="3">
    <source>
        <dbReference type="Proteomes" id="UP001305647"/>
    </source>
</evidence>
<sequence length="150" mass="16050">MGSGVPRRASPECNLGFTARPEMTDSAGPGKAIITPHDPERRPLLPRCCVRSRSSPRANSCHGGSSASLLCNPYTVFPSAPRAQDPIFQGMRAAPWSLLGPGSFSGFPTSRLGKRVLPSRQSSRCAVFNVSGGVYRYIRGRPKGSSQSPY</sequence>